<feature type="coiled-coil region" evidence="1">
    <location>
        <begin position="156"/>
        <end position="302"/>
    </location>
</feature>
<gene>
    <name evidence="4" type="ORF">ENM11_05990</name>
</gene>
<evidence type="ECO:0000256" key="3">
    <source>
        <dbReference type="SAM" id="Phobius"/>
    </source>
</evidence>
<sequence>MHKPAVVLVFLTVVMFPAVVLGDAFSSIVDDGRLKISLSYPPEVRVGSCFSLVFQTTFMGSVSVDKLKLTVTYVSEAGNIVLLSDTIVSSVRSFVAGDVISKTYGICVPAAVRTDPSITANLYINYTRDSSYQPLTHNWMLAVVRSRTYDDLLHELSVAKQAIDSLRSIVSDLQNQINSLRARLEEALKESARLSASLEDAREQIKAANARYEMLSREYKDLNQRYLDTVADLRALEALHRSLNNQHAALSENYRILLNDYRNLTGEFTALQASFTQLKSLYNELTNRHEAAKQNIGYLQSQLDETRSMLHDMQLRYSMLSGENTLHRNLAYTQAFVLVGLATGLTSVAASRRWRREQRRESPALPPPPPPPPELMRERWG</sequence>
<keyword evidence="1" id="KW-0175">Coiled coil</keyword>
<dbReference type="SUPFAM" id="SSF57997">
    <property type="entry name" value="Tropomyosin"/>
    <property type="match status" value="1"/>
</dbReference>
<keyword evidence="3" id="KW-0812">Transmembrane</keyword>
<evidence type="ECO:0000256" key="1">
    <source>
        <dbReference type="SAM" id="Coils"/>
    </source>
</evidence>
<comment type="caution">
    <text evidence="4">The sequence shown here is derived from an EMBL/GenBank/DDBJ whole genome shotgun (WGS) entry which is preliminary data.</text>
</comment>
<accession>A0A7C5L7R3</accession>
<keyword evidence="3" id="KW-0472">Membrane</keyword>
<evidence type="ECO:0000256" key="2">
    <source>
        <dbReference type="SAM" id="MobiDB-lite"/>
    </source>
</evidence>
<organism evidence="4">
    <name type="scientific">Caldiarchaeum subterraneum</name>
    <dbReference type="NCBI Taxonomy" id="311458"/>
    <lineage>
        <taxon>Archaea</taxon>
        <taxon>Nitrososphaerota</taxon>
        <taxon>Candidatus Caldarchaeales</taxon>
        <taxon>Candidatus Caldarchaeaceae</taxon>
        <taxon>Candidatus Caldarchaeum</taxon>
    </lineage>
</organism>
<feature type="transmembrane region" description="Helical" evidence="3">
    <location>
        <begin position="330"/>
        <end position="350"/>
    </location>
</feature>
<protein>
    <submittedName>
        <fullName evidence="4">Uncharacterized protein</fullName>
    </submittedName>
</protein>
<dbReference type="AlphaFoldDB" id="A0A7C5L7R3"/>
<dbReference type="EMBL" id="DRWN01000050">
    <property type="protein sequence ID" value="HHK68685.1"/>
    <property type="molecule type" value="Genomic_DNA"/>
</dbReference>
<evidence type="ECO:0000313" key="4">
    <source>
        <dbReference type="EMBL" id="HHK68685.1"/>
    </source>
</evidence>
<feature type="compositionally biased region" description="Pro residues" evidence="2">
    <location>
        <begin position="364"/>
        <end position="374"/>
    </location>
</feature>
<reference evidence="4" key="1">
    <citation type="journal article" date="2020" name="mSystems">
        <title>Genome- and Community-Level Interaction Insights into Carbon Utilization and Element Cycling Functions of Hydrothermarchaeota in Hydrothermal Sediment.</title>
        <authorList>
            <person name="Zhou Z."/>
            <person name="Liu Y."/>
            <person name="Xu W."/>
            <person name="Pan J."/>
            <person name="Luo Z.H."/>
            <person name="Li M."/>
        </authorList>
    </citation>
    <scope>NUCLEOTIDE SEQUENCE [LARGE SCALE GENOMIC DNA]</scope>
    <source>
        <strain evidence="4">SpSt-1056</strain>
    </source>
</reference>
<dbReference type="Gene3D" id="1.10.287.1490">
    <property type="match status" value="1"/>
</dbReference>
<proteinExistence type="predicted"/>
<keyword evidence="3" id="KW-1133">Transmembrane helix</keyword>
<name>A0A7C5L7R3_CALS0</name>
<feature type="region of interest" description="Disordered" evidence="2">
    <location>
        <begin position="353"/>
        <end position="381"/>
    </location>
</feature>